<keyword evidence="9" id="KW-0010">Activator</keyword>
<feature type="domain" description="MYST-type HAT" evidence="20">
    <location>
        <begin position="236"/>
        <end position="510"/>
    </location>
</feature>
<sequence length="521" mass="57830">MSAVSSPFPSTIVTGGTIGSIVVGCKLQVLHGNPPEYRKAEVLSIRPSPNAEDAARCDYYVHYSDYNKRLDEWVTPERLNLHGEIEYPKLKKTKTVLGIGKETGKASEPGTPSSSSRGNKNRKSNLSKAVTAGKGADGSTGPGTPGTPGSNKRKAAAMEESGGSQGKGAGQESASLGTLMDGDEDEDDNASSVANGDSATPAGTILDESGGVFSKEQEIEKLRTSGSMTQNPHEIARVKNLDLIQIGKHEVETWYFSPYPSEYAHLPILYICEFCLTYFPGLKQLARHRTKCTLQHPPGNEIYRKDDISFFEIDGRKQKVYCRNLCLLSKLFLDHKTLYYDVDPFLFYVMTIRDDDGAHLIGYFSKEKESSEQYNVACILTLPQYQRMGFGRLLIQFSYELSKVEKRLGSPEKPLSDLGLLSYRAFWTESIVALLVEKHKSGTELSIDDIASITAFQPSDVLHTLQNLNALKYYHGQYVIVLSDTVIKNAERVAKKKKREVDPKALVWRPIQFTATQLRFL</sequence>
<evidence type="ECO:0000256" key="16">
    <source>
        <dbReference type="ARBA" id="ARBA00047787"/>
    </source>
</evidence>
<dbReference type="CDD" id="cd04301">
    <property type="entry name" value="NAT_SF"/>
    <property type="match status" value="1"/>
</dbReference>
<evidence type="ECO:0000313" key="21">
    <source>
        <dbReference type="EMBL" id="KAF9579535.1"/>
    </source>
</evidence>
<dbReference type="SUPFAM" id="SSF55729">
    <property type="entry name" value="Acyl-CoA N-acyltransferases (Nat)"/>
    <property type="match status" value="1"/>
</dbReference>
<dbReference type="Gene3D" id="3.30.60.60">
    <property type="entry name" value="N-acetyl transferase-like"/>
    <property type="match status" value="1"/>
</dbReference>
<dbReference type="SUPFAM" id="SSF54160">
    <property type="entry name" value="Chromo domain-like"/>
    <property type="match status" value="1"/>
</dbReference>
<dbReference type="GO" id="GO:0003682">
    <property type="term" value="F:chromatin binding"/>
    <property type="evidence" value="ECO:0007669"/>
    <property type="project" value="TreeGrafter"/>
</dbReference>
<dbReference type="Gene3D" id="3.40.630.30">
    <property type="match status" value="1"/>
</dbReference>
<comment type="catalytic activity">
    <reaction evidence="17">
        <text>L-lysyl-[histone] + acetyl-CoA = N(6)-acetyl-L-lysyl-[histone] + CoA + H(+)</text>
        <dbReference type="Rhea" id="RHEA:21992"/>
        <dbReference type="Rhea" id="RHEA-COMP:9845"/>
        <dbReference type="Rhea" id="RHEA-COMP:11338"/>
        <dbReference type="ChEBI" id="CHEBI:15378"/>
        <dbReference type="ChEBI" id="CHEBI:29969"/>
        <dbReference type="ChEBI" id="CHEBI:57287"/>
        <dbReference type="ChEBI" id="CHEBI:57288"/>
        <dbReference type="ChEBI" id="CHEBI:61930"/>
        <dbReference type="EC" id="2.3.1.48"/>
    </reaction>
    <physiologicalReaction direction="left-to-right" evidence="17">
        <dbReference type="Rhea" id="RHEA:21993"/>
    </physiologicalReaction>
</comment>
<evidence type="ECO:0000256" key="13">
    <source>
        <dbReference type="ARBA" id="ARBA00045805"/>
    </source>
</evidence>
<evidence type="ECO:0000313" key="22">
    <source>
        <dbReference type="Proteomes" id="UP000780801"/>
    </source>
</evidence>
<dbReference type="AlphaFoldDB" id="A0A9P6KCC0"/>
<reference evidence="21" key="1">
    <citation type="journal article" date="2020" name="Fungal Divers.">
        <title>Resolving the Mortierellaceae phylogeny through synthesis of multi-gene phylogenetics and phylogenomics.</title>
        <authorList>
            <person name="Vandepol N."/>
            <person name="Liber J."/>
            <person name="Desiro A."/>
            <person name="Na H."/>
            <person name="Kennedy M."/>
            <person name="Barry K."/>
            <person name="Grigoriev I.V."/>
            <person name="Miller A.N."/>
            <person name="O'Donnell K."/>
            <person name="Stajich J.E."/>
            <person name="Bonito G."/>
        </authorList>
    </citation>
    <scope>NUCLEOTIDE SEQUENCE</scope>
    <source>
        <strain evidence="21">KOD1015</strain>
    </source>
</reference>
<keyword evidence="22" id="KW-1185">Reference proteome</keyword>
<keyword evidence="7" id="KW-0007">Acetylation</keyword>
<comment type="function">
    <text evidence="13">Catalytic component of the NuA4 histone acetyltransferase (HAT) complex which is involved in epigenetic transcriptional activation of selected genes principally by acetylation of nucleosomal histones H4, H3, H2B, H2A and H2A variant H2A.Z. Acetylates histone H4 to form H4K5ac, H4K8ac, H4K12ac and H4K16ac, histone H3 to form H3K14ac, and histone H2A to form H2AK4ac and H2AK7ac. The NuA4 complex is involved in the DNA damage response and is required for chromosome segregation. The NuA4 complex plays a direct role in repair of DNA double-strand breaks (DSBs) through homologous recombination. Recruitment to promoters depends on H3K4me. Also acetylates non-histone proteins. In addition to protein acetyltransferase, can use different acyl-CoA substrates, such as 2-hydroxyisobutanoyl-CoA (2-hydroxyisobutyryl-CoA) or (2E)-butenoyl-CoA (crotonyl-CoA), and is able to mediate protein 2-hydroxyisobutyrylation and crotonylation, respectively.</text>
</comment>
<evidence type="ECO:0000256" key="5">
    <source>
        <dbReference type="ARBA" id="ARBA00022763"/>
    </source>
</evidence>
<dbReference type="GO" id="GO:0000785">
    <property type="term" value="C:chromatin"/>
    <property type="evidence" value="ECO:0007669"/>
    <property type="project" value="TreeGrafter"/>
</dbReference>
<dbReference type="OrthoDB" id="787137at2759"/>
<keyword evidence="11" id="KW-0234">DNA repair</keyword>
<evidence type="ECO:0000256" key="12">
    <source>
        <dbReference type="ARBA" id="ARBA00023242"/>
    </source>
</evidence>
<dbReference type="GO" id="GO:0006357">
    <property type="term" value="P:regulation of transcription by RNA polymerase II"/>
    <property type="evidence" value="ECO:0007669"/>
    <property type="project" value="TreeGrafter"/>
</dbReference>
<evidence type="ECO:0000256" key="2">
    <source>
        <dbReference type="ARBA" id="ARBA00010107"/>
    </source>
</evidence>
<evidence type="ECO:0000256" key="17">
    <source>
        <dbReference type="ARBA" id="ARBA00048940"/>
    </source>
</evidence>
<protein>
    <recommendedName>
        <fullName evidence="3">histone acetyltransferase</fullName>
        <ecNumber evidence="3">2.3.1.48</ecNumber>
    </recommendedName>
</protein>
<dbReference type="GO" id="GO:0003712">
    <property type="term" value="F:transcription coregulator activity"/>
    <property type="evidence" value="ECO:0007669"/>
    <property type="project" value="TreeGrafter"/>
</dbReference>
<dbReference type="GO" id="GO:0004402">
    <property type="term" value="F:histone acetyltransferase activity"/>
    <property type="evidence" value="ECO:0007669"/>
    <property type="project" value="InterPro"/>
</dbReference>
<gene>
    <name evidence="21" type="primary">ESA1</name>
    <name evidence="21" type="ORF">BGW38_004171</name>
</gene>
<evidence type="ECO:0000256" key="9">
    <source>
        <dbReference type="ARBA" id="ARBA00023159"/>
    </source>
</evidence>
<dbReference type="EMBL" id="JAABOA010002690">
    <property type="protein sequence ID" value="KAF9579535.1"/>
    <property type="molecule type" value="Genomic_DNA"/>
</dbReference>
<evidence type="ECO:0000256" key="19">
    <source>
        <dbReference type="SAM" id="MobiDB-lite"/>
    </source>
</evidence>
<dbReference type="GO" id="GO:0006281">
    <property type="term" value="P:DNA repair"/>
    <property type="evidence" value="ECO:0007669"/>
    <property type="project" value="UniProtKB-KW"/>
</dbReference>
<dbReference type="Pfam" id="PF01853">
    <property type="entry name" value="MOZ_SAS"/>
    <property type="match status" value="1"/>
</dbReference>
<keyword evidence="10" id="KW-0804">Transcription</keyword>
<evidence type="ECO:0000256" key="8">
    <source>
        <dbReference type="ARBA" id="ARBA00023015"/>
    </source>
</evidence>
<dbReference type="Proteomes" id="UP000780801">
    <property type="component" value="Unassembled WGS sequence"/>
</dbReference>
<feature type="region of interest" description="Disordered" evidence="19">
    <location>
        <begin position="98"/>
        <end position="212"/>
    </location>
</feature>
<evidence type="ECO:0000256" key="6">
    <source>
        <dbReference type="ARBA" id="ARBA00022853"/>
    </source>
</evidence>
<dbReference type="PROSITE" id="PS51726">
    <property type="entry name" value="MYST_HAT"/>
    <property type="match status" value="1"/>
</dbReference>
<evidence type="ECO:0000256" key="14">
    <source>
        <dbReference type="ARBA" id="ARBA00047557"/>
    </source>
</evidence>
<keyword evidence="5" id="KW-0227">DNA damage</keyword>
<dbReference type="FunFam" id="3.30.60.60:FF:000001">
    <property type="entry name" value="Histone acetyltransferase"/>
    <property type="match status" value="1"/>
</dbReference>
<evidence type="ECO:0000256" key="11">
    <source>
        <dbReference type="ARBA" id="ARBA00023204"/>
    </source>
</evidence>
<name>A0A9P6KCC0_9FUNG</name>
<dbReference type="Gene3D" id="1.10.10.10">
    <property type="entry name" value="Winged helix-like DNA-binding domain superfamily/Winged helix DNA-binding domain"/>
    <property type="match status" value="1"/>
</dbReference>
<feature type="compositionally biased region" description="Gly residues" evidence="19">
    <location>
        <begin position="135"/>
        <end position="146"/>
    </location>
</feature>
<evidence type="ECO:0000256" key="10">
    <source>
        <dbReference type="ARBA" id="ARBA00023163"/>
    </source>
</evidence>
<evidence type="ECO:0000259" key="20">
    <source>
        <dbReference type="PROSITE" id="PS51726"/>
    </source>
</evidence>
<dbReference type="EC" id="2.3.1.48" evidence="3"/>
<dbReference type="InterPro" id="IPR016181">
    <property type="entry name" value="Acyl_CoA_acyltransferase"/>
</dbReference>
<dbReference type="SMART" id="SM00298">
    <property type="entry name" value="CHROMO"/>
    <property type="match status" value="1"/>
</dbReference>
<dbReference type="FunFam" id="3.40.630.30:FF:000002">
    <property type="entry name" value="Histone acetyltransferase"/>
    <property type="match status" value="1"/>
</dbReference>
<organism evidence="21 22">
    <name type="scientific">Lunasporangiospora selenospora</name>
    <dbReference type="NCBI Taxonomy" id="979761"/>
    <lineage>
        <taxon>Eukaryota</taxon>
        <taxon>Fungi</taxon>
        <taxon>Fungi incertae sedis</taxon>
        <taxon>Mucoromycota</taxon>
        <taxon>Mortierellomycotina</taxon>
        <taxon>Mortierellomycetes</taxon>
        <taxon>Mortierellales</taxon>
        <taxon>Mortierellaceae</taxon>
        <taxon>Lunasporangiospora</taxon>
    </lineage>
</organism>
<dbReference type="Pfam" id="PF11717">
    <property type="entry name" value="Tudor-knot"/>
    <property type="match status" value="1"/>
</dbReference>
<keyword evidence="12" id="KW-0539">Nucleus</keyword>
<evidence type="ECO:0000256" key="15">
    <source>
        <dbReference type="ARBA" id="ARBA00047752"/>
    </source>
</evidence>
<comment type="similarity">
    <text evidence="2">Belongs to the MYST (SAS/MOZ) family.</text>
</comment>
<feature type="active site" description="Proton donor/acceptor" evidence="18">
    <location>
        <position position="412"/>
    </location>
</feature>
<dbReference type="InterPro" id="IPR025995">
    <property type="entry name" value="Tudor-knot"/>
</dbReference>
<keyword evidence="6" id="KW-0156">Chromatin regulator</keyword>
<dbReference type="InterPro" id="IPR000953">
    <property type="entry name" value="Chromo/chromo_shadow_dom"/>
</dbReference>
<evidence type="ECO:0000256" key="7">
    <source>
        <dbReference type="ARBA" id="ARBA00022990"/>
    </source>
</evidence>
<accession>A0A9P6KCC0</accession>
<dbReference type="InterPro" id="IPR002717">
    <property type="entry name" value="HAT_MYST-type"/>
</dbReference>
<keyword evidence="4" id="KW-0808">Transferase</keyword>
<evidence type="ECO:0000256" key="18">
    <source>
        <dbReference type="PIRSR" id="PIRSR602717-51"/>
    </source>
</evidence>
<comment type="subcellular location">
    <subcellularLocation>
        <location evidence="1">Nucleus</location>
    </subcellularLocation>
</comment>
<evidence type="ECO:0000256" key="3">
    <source>
        <dbReference type="ARBA" id="ARBA00013184"/>
    </source>
</evidence>
<dbReference type="InterPro" id="IPR036388">
    <property type="entry name" value="WH-like_DNA-bd_sf"/>
</dbReference>
<dbReference type="Gene3D" id="2.30.30.140">
    <property type="match status" value="1"/>
</dbReference>
<dbReference type="FunFam" id="1.10.10.10:FF:000022">
    <property type="entry name" value="Histone acetyltransferase"/>
    <property type="match status" value="1"/>
</dbReference>
<comment type="caution">
    <text evidence="21">The sequence shown here is derived from an EMBL/GenBank/DDBJ whole genome shotgun (WGS) entry which is preliminary data.</text>
</comment>
<proteinExistence type="inferred from homology"/>
<dbReference type="InterPro" id="IPR050603">
    <property type="entry name" value="MYST_HAT"/>
</dbReference>
<dbReference type="InterPro" id="IPR040706">
    <property type="entry name" value="Zf-MYST"/>
</dbReference>
<evidence type="ECO:0000256" key="1">
    <source>
        <dbReference type="ARBA" id="ARBA00004123"/>
    </source>
</evidence>
<comment type="catalytic activity">
    <reaction evidence="16">
        <text>L-lysyl-[protein] + acetyl-CoA = N(6)-acetyl-L-lysyl-[protein] + CoA + H(+)</text>
        <dbReference type="Rhea" id="RHEA:45948"/>
        <dbReference type="Rhea" id="RHEA-COMP:9752"/>
        <dbReference type="Rhea" id="RHEA-COMP:10731"/>
        <dbReference type="ChEBI" id="CHEBI:15378"/>
        <dbReference type="ChEBI" id="CHEBI:29969"/>
        <dbReference type="ChEBI" id="CHEBI:57287"/>
        <dbReference type="ChEBI" id="CHEBI:57288"/>
        <dbReference type="ChEBI" id="CHEBI:61930"/>
    </reaction>
    <physiologicalReaction direction="left-to-right" evidence="16">
        <dbReference type="Rhea" id="RHEA:45949"/>
    </physiologicalReaction>
</comment>
<dbReference type="InterPro" id="IPR016197">
    <property type="entry name" value="Chromo-like_dom_sf"/>
</dbReference>
<comment type="catalytic activity">
    <reaction evidence="15">
        <text>(2E)-butenoyl-CoA + L-lysyl-[protein] = N(6)-(2E)-butenoyl-L-lysyl-[protein] + CoA + H(+)</text>
        <dbReference type="Rhea" id="RHEA:53908"/>
        <dbReference type="Rhea" id="RHEA-COMP:9752"/>
        <dbReference type="Rhea" id="RHEA-COMP:13707"/>
        <dbReference type="ChEBI" id="CHEBI:15378"/>
        <dbReference type="ChEBI" id="CHEBI:29969"/>
        <dbReference type="ChEBI" id="CHEBI:57287"/>
        <dbReference type="ChEBI" id="CHEBI:57332"/>
        <dbReference type="ChEBI" id="CHEBI:137954"/>
    </reaction>
    <physiologicalReaction direction="left-to-right" evidence="15">
        <dbReference type="Rhea" id="RHEA:53909"/>
    </physiologicalReaction>
</comment>
<dbReference type="GO" id="GO:0005634">
    <property type="term" value="C:nucleus"/>
    <property type="evidence" value="ECO:0007669"/>
    <property type="project" value="UniProtKB-SubCell"/>
</dbReference>
<dbReference type="Pfam" id="PF17772">
    <property type="entry name" value="zf-MYST"/>
    <property type="match status" value="1"/>
</dbReference>
<evidence type="ECO:0000256" key="4">
    <source>
        <dbReference type="ARBA" id="ARBA00022679"/>
    </source>
</evidence>
<comment type="catalytic activity">
    <reaction evidence="14">
        <text>2-hydroxyisobutanoyl-CoA + L-lysyl-[protein] = N(6)-(2-hydroxyisobutanoyl)-L-lysyl-[protein] + CoA + H(+)</text>
        <dbReference type="Rhea" id="RHEA:24180"/>
        <dbReference type="Rhea" id="RHEA-COMP:9752"/>
        <dbReference type="Rhea" id="RHEA-COMP:15921"/>
        <dbReference type="ChEBI" id="CHEBI:15378"/>
        <dbReference type="ChEBI" id="CHEBI:29969"/>
        <dbReference type="ChEBI" id="CHEBI:57287"/>
        <dbReference type="ChEBI" id="CHEBI:131780"/>
        <dbReference type="ChEBI" id="CHEBI:144968"/>
    </reaction>
    <physiologicalReaction direction="left-to-right" evidence="14">
        <dbReference type="Rhea" id="RHEA:24181"/>
    </physiologicalReaction>
</comment>
<keyword evidence="8" id="KW-0805">Transcription regulation</keyword>
<dbReference type="PANTHER" id="PTHR10615">
    <property type="entry name" value="HISTONE ACETYLTRANSFERASE"/>
    <property type="match status" value="1"/>
</dbReference>
<dbReference type="PANTHER" id="PTHR10615:SF218">
    <property type="entry name" value="HISTONE ACETYLTRANSFERASE ESA1"/>
    <property type="match status" value="1"/>
</dbReference>